<gene>
    <name evidence="1" type="ORF">MATL_G00121390</name>
</gene>
<keyword evidence="2" id="KW-1185">Reference proteome</keyword>
<dbReference type="EMBL" id="JAFDVH010000009">
    <property type="protein sequence ID" value="KAG7471148.1"/>
    <property type="molecule type" value="Genomic_DNA"/>
</dbReference>
<evidence type="ECO:0000313" key="1">
    <source>
        <dbReference type="EMBL" id="KAG7471148.1"/>
    </source>
</evidence>
<protein>
    <submittedName>
        <fullName evidence="1">Uncharacterized protein</fullName>
    </submittedName>
</protein>
<evidence type="ECO:0000313" key="2">
    <source>
        <dbReference type="Proteomes" id="UP001046870"/>
    </source>
</evidence>
<proteinExistence type="predicted"/>
<organism evidence="1 2">
    <name type="scientific">Megalops atlanticus</name>
    <name type="common">Tarpon</name>
    <name type="synonym">Clupea gigantea</name>
    <dbReference type="NCBI Taxonomy" id="7932"/>
    <lineage>
        <taxon>Eukaryota</taxon>
        <taxon>Metazoa</taxon>
        <taxon>Chordata</taxon>
        <taxon>Craniata</taxon>
        <taxon>Vertebrata</taxon>
        <taxon>Euteleostomi</taxon>
        <taxon>Actinopterygii</taxon>
        <taxon>Neopterygii</taxon>
        <taxon>Teleostei</taxon>
        <taxon>Elopiformes</taxon>
        <taxon>Megalopidae</taxon>
        <taxon>Megalops</taxon>
    </lineage>
</organism>
<dbReference type="AlphaFoldDB" id="A0A9D3T8E4"/>
<accession>A0A9D3T8E4</accession>
<reference evidence="1" key="1">
    <citation type="submission" date="2021-01" db="EMBL/GenBank/DDBJ databases">
        <authorList>
            <person name="Zahm M."/>
            <person name="Roques C."/>
            <person name="Cabau C."/>
            <person name="Klopp C."/>
            <person name="Donnadieu C."/>
            <person name="Jouanno E."/>
            <person name="Lampietro C."/>
            <person name="Louis A."/>
            <person name="Herpin A."/>
            <person name="Echchiki A."/>
            <person name="Berthelot C."/>
            <person name="Parey E."/>
            <person name="Roest-Crollius H."/>
            <person name="Braasch I."/>
            <person name="Postlethwait J."/>
            <person name="Bobe J."/>
            <person name="Montfort J."/>
            <person name="Bouchez O."/>
            <person name="Begum T."/>
            <person name="Mejri S."/>
            <person name="Adams A."/>
            <person name="Chen W.-J."/>
            <person name="Guiguen Y."/>
        </authorList>
    </citation>
    <scope>NUCLEOTIDE SEQUENCE</scope>
    <source>
        <strain evidence="1">YG-15Mar2019-1</strain>
        <tissue evidence="1">Brain</tissue>
    </source>
</reference>
<name>A0A9D3T8E4_MEGAT</name>
<sequence length="93" mass="9771">MSRSFLRDSSSVFCREYESRTTVSVVTSSPGLSGAADGTAPGDVGWPSLLTSASNATERVQCGVAEETWQKSCSSVYSVPGTVSAERQSELCP</sequence>
<comment type="caution">
    <text evidence="1">The sequence shown here is derived from an EMBL/GenBank/DDBJ whole genome shotgun (WGS) entry which is preliminary data.</text>
</comment>
<dbReference type="Proteomes" id="UP001046870">
    <property type="component" value="Chromosome 9"/>
</dbReference>